<dbReference type="EnsemblPlants" id="AVESA.00010b.r2.6CG1116470.1">
    <property type="protein sequence ID" value="AVESA.00010b.r2.6CG1116470.1.CDS"/>
    <property type="gene ID" value="AVESA.00010b.r2.6CG1116470"/>
</dbReference>
<evidence type="ECO:0000313" key="2">
    <source>
        <dbReference type="Proteomes" id="UP001732700"/>
    </source>
</evidence>
<evidence type="ECO:0000313" key="1">
    <source>
        <dbReference type="EnsemblPlants" id="AVESA.00010b.r2.6CG1116470.1.CDS"/>
    </source>
</evidence>
<name>A0ACD5ZAM5_AVESA</name>
<keyword evidence="2" id="KW-1185">Reference proteome</keyword>
<sequence>MDLATGAMKSLLPKLGELLKEEYKLQTSLEGDVEYLQRELQSMQAALRKVAEVPRDQLEEHDRLWAGDVRELSHDIEDILDSFLVGVEGSDDPSDGHDCFACLMALAEMFSLLKKGMARHDIGTAIKDIKNQVHEVASRDSRYRGRGGVPAAAPPPQKTVSIDPLLSVLYENQKIVGLDKARDEIIQKLFFKEDGDVSKQQLKVLSIVGFGGLGKTTLAKILYDALQEGFHCRAFVSVSRNPDMREVFKELFYELDEKEYDKLNVQHLGERQLIAKLREFLRTKRYLIVIDDIWDTNAWKLLSYVLNDNNCESRVITTTRNVDVSEACSSLDYDLIHKMEPLSEGDSQKLFYNRIFSSETRCPPELKQVSKDILHKCGGVPLAITTLASHLTSNQKVKPESQWYVLLNSIGRGLTKGDANVDEIKKILSFSYYDLPSHLKTCLLYLSIFPEDCIIDRGRLIRKWIAEGFIQGDNLFELGESYFNELINRSMIEPVYSDVGYMADGCRVHDMMRDLICDLSSEKKFVTLLDGDTPFNRRVRRVSLQIRMTKLAQRRVATTSMSQVRSFTISSPAIDQMLPLTRFQALRVLDLQGYDLRNSLHLKFWCIGNLLQLRYLGLRNTGIDEIPIEIGKLLFLQILDLRGVNTDELPADVVLLRNLLCLYLMGGACLPVGFRNLTSLEELSGHFSKERELEDLGYLNQLRVLSIFWPSRCSIWTILVLVKSLRKLSKLQSLEIKPLYSELVDNIDPLRLNWMPPPHIRRLVLGGWFQMLPTWISSASTPLLSYLKIKATEVRPEDIHVVGTLPALRYVELESSLRFARKEEQATERLMLSADAFPCARECHFKNVILVTGMFTPGAMPMVRHLEFGLRVSDIPIGGDLGIGVRSLPSLEQASIRLHGEKRSSERFSEAEAALRQTAHDHPNRPRIVIQNQV</sequence>
<proteinExistence type="predicted"/>
<organism evidence="1 2">
    <name type="scientific">Avena sativa</name>
    <name type="common">Oat</name>
    <dbReference type="NCBI Taxonomy" id="4498"/>
    <lineage>
        <taxon>Eukaryota</taxon>
        <taxon>Viridiplantae</taxon>
        <taxon>Streptophyta</taxon>
        <taxon>Embryophyta</taxon>
        <taxon>Tracheophyta</taxon>
        <taxon>Spermatophyta</taxon>
        <taxon>Magnoliopsida</taxon>
        <taxon>Liliopsida</taxon>
        <taxon>Poales</taxon>
        <taxon>Poaceae</taxon>
        <taxon>BOP clade</taxon>
        <taxon>Pooideae</taxon>
        <taxon>Poodae</taxon>
        <taxon>Poeae</taxon>
        <taxon>Poeae Chloroplast Group 1 (Aveneae type)</taxon>
        <taxon>Aveninae</taxon>
        <taxon>Avena</taxon>
    </lineage>
</organism>
<accession>A0ACD5ZAM5</accession>
<reference evidence="1" key="1">
    <citation type="submission" date="2021-05" db="EMBL/GenBank/DDBJ databases">
        <authorList>
            <person name="Scholz U."/>
            <person name="Mascher M."/>
            <person name="Fiebig A."/>
        </authorList>
    </citation>
    <scope>NUCLEOTIDE SEQUENCE [LARGE SCALE GENOMIC DNA]</scope>
</reference>
<protein>
    <submittedName>
        <fullName evidence="1">Uncharacterized protein</fullName>
    </submittedName>
</protein>
<dbReference type="Proteomes" id="UP001732700">
    <property type="component" value="Chromosome 6C"/>
</dbReference>
<reference evidence="1" key="2">
    <citation type="submission" date="2025-09" db="UniProtKB">
        <authorList>
            <consortium name="EnsemblPlants"/>
        </authorList>
    </citation>
    <scope>IDENTIFICATION</scope>
</reference>